<dbReference type="RefSeq" id="WP_311631949.1">
    <property type="nucleotide sequence ID" value="NZ_JAVREN010000029.1"/>
</dbReference>
<name>A0ABU2LBR9_9ACTN</name>
<proteinExistence type="predicted"/>
<organism evidence="2 3">
    <name type="scientific">Streptomyces boetiae</name>
    <dbReference type="NCBI Taxonomy" id="3075541"/>
    <lineage>
        <taxon>Bacteria</taxon>
        <taxon>Bacillati</taxon>
        <taxon>Actinomycetota</taxon>
        <taxon>Actinomycetes</taxon>
        <taxon>Kitasatosporales</taxon>
        <taxon>Streptomycetaceae</taxon>
        <taxon>Streptomyces</taxon>
    </lineage>
</organism>
<dbReference type="Proteomes" id="UP001183388">
    <property type="component" value="Unassembled WGS sequence"/>
</dbReference>
<reference evidence="3" key="1">
    <citation type="submission" date="2023-07" db="EMBL/GenBank/DDBJ databases">
        <title>30 novel species of actinomycetes from the DSMZ collection.</title>
        <authorList>
            <person name="Nouioui I."/>
        </authorList>
    </citation>
    <scope>NUCLEOTIDE SEQUENCE [LARGE SCALE GENOMIC DNA]</scope>
    <source>
        <strain evidence="3">DSM 44917</strain>
    </source>
</reference>
<protein>
    <submittedName>
        <fullName evidence="2">Uncharacterized protein</fullName>
    </submittedName>
</protein>
<evidence type="ECO:0000256" key="1">
    <source>
        <dbReference type="SAM" id="MobiDB-lite"/>
    </source>
</evidence>
<dbReference type="EMBL" id="JAVREN010000029">
    <property type="protein sequence ID" value="MDT0308999.1"/>
    <property type="molecule type" value="Genomic_DNA"/>
</dbReference>
<keyword evidence="3" id="KW-1185">Reference proteome</keyword>
<sequence length="276" mass="28299">MSVAHQAALGAVESAAQALATELTAALRPGPAAAFRLRDCVSDRDQQARTLGAIRGAGPDALAPFLLAGHPFDALDADLVRAAVAAFPAPAPQARDAALWAARDAALVRVLARLGVDATRWDGLAAQGPAARTSGGAARTPGGAQAALPEPPDVPHEGTGNAKGAWVRWSAGLVRLAPLALPPVEGPQRRQVLARRADLARGMARALLRRDHLSAARLARWIALDAGRAAPPEPLLAPATDYIAALAPAQPRALLELAIAHRLLAGEGGERDGGTP</sequence>
<accession>A0ABU2LBR9</accession>
<feature type="region of interest" description="Disordered" evidence="1">
    <location>
        <begin position="127"/>
        <end position="161"/>
    </location>
</feature>
<evidence type="ECO:0000313" key="2">
    <source>
        <dbReference type="EMBL" id="MDT0308999.1"/>
    </source>
</evidence>
<gene>
    <name evidence="2" type="ORF">RM780_18835</name>
</gene>
<evidence type="ECO:0000313" key="3">
    <source>
        <dbReference type="Proteomes" id="UP001183388"/>
    </source>
</evidence>
<comment type="caution">
    <text evidence="2">The sequence shown here is derived from an EMBL/GenBank/DDBJ whole genome shotgun (WGS) entry which is preliminary data.</text>
</comment>